<reference evidence="9" key="1">
    <citation type="submission" date="2022-11" db="EMBL/GenBank/DDBJ databases">
        <authorList>
            <person name="Petersen C."/>
        </authorList>
    </citation>
    <scope>NUCLEOTIDE SEQUENCE</scope>
    <source>
        <strain evidence="9">IBT 29864</strain>
    </source>
</reference>
<keyword evidence="10" id="KW-1185">Reference proteome</keyword>
<dbReference type="InterPro" id="IPR007219">
    <property type="entry name" value="XnlR_reg_dom"/>
</dbReference>
<evidence type="ECO:0000259" key="8">
    <source>
        <dbReference type="Pfam" id="PF04082"/>
    </source>
</evidence>
<feature type="domain" description="Xylanolytic transcriptional activator regulatory" evidence="8">
    <location>
        <begin position="249"/>
        <end position="531"/>
    </location>
</feature>
<comment type="caution">
    <text evidence="9">The sequence shown here is derived from an EMBL/GenBank/DDBJ whole genome shotgun (WGS) entry which is preliminary data.</text>
</comment>
<protein>
    <recommendedName>
        <fullName evidence="8">Xylanolytic transcriptional activator regulatory domain-containing protein</fullName>
    </recommendedName>
</protein>
<dbReference type="GO" id="GO:0000981">
    <property type="term" value="F:DNA-binding transcription factor activity, RNA polymerase II-specific"/>
    <property type="evidence" value="ECO:0007669"/>
    <property type="project" value="InterPro"/>
</dbReference>
<dbReference type="OrthoDB" id="654211at2759"/>
<keyword evidence="3" id="KW-0677">Repeat</keyword>
<dbReference type="GO" id="GO:0005634">
    <property type="term" value="C:nucleus"/>
    <property type="evidence" value="ECO:0007669"/>
    <property type="project" value="UniProtKB-SubCell"/>
</dbReference>
<evidence type="ECO:0000256" key="3">
    <source>
        <dbReference type="ARBA" id="ARBA00022737"/>
    </source>
</evidence>
<dbReference type="GO" id="GO:0000978">
    <property type="term" value="F:RNA polymerase II cis-regulatory region sequence-specific DNA binding"/>
    <property type="evidence" value="ECO:0007669"/>
    <property type="project" value="InterPro"/>
</dbReference>
<evidence type="ECO:0000256" key="7">
    <source>
        <dbReference type="SAM" id="MobiDB-lite"/>
    </source>
</evidence>
<name>A0A9W9SPJ0_9EURO</name>
<keyword evidence="2" id="KW-0479">Metal-binding</keyword>
<keyword evidence="6" id="KW-0539">Nucleus</keyword>
<evidence type="ECO:0000256" key="1">
    <source>
        <dbReference type="ARBA" id="ARBA00004123"/>
    </source>
</evidence>
<keyword evidence="4" id="KW-0863">Zinc-finger</keyword>
<dbReference type="InterPro" id="IPR051059">
    <property type="entry name" value="VerF-like"/>
</dbReference>
<comment type="subcellular location">
    <subcellularLocation>
        <location evidence="1">Nucleus</location>
    </subcellularLocation>
</comment>
<evidence type="ECO:0000256" key="4">
    <source>
        <dbReference type="ARBA" id="ARBA00022771"/>
    </source>
</evidence>
<feature type="region of interest" description="Disordered" evidence="7">
    <location>
        <begin position="31"/>
        <end position="78"/>
    </location>
</feature>
<keyword evidence="5" id="KW-0862">Zinc</keyword>
<dbReference type="RefSeq" id="XP_056559366.1">
    <property type="nucleotide sequence ID" value="XM_056697154.1"/>
</dbReference>
<dbReference type="PANTHER" id="PTHR40626:SF3">
    <property type="entry name" value="TRANSCRIPTION FACTOR WITH C2H2 AND ZN(2)-CYS(6) DNA BINDING DOMAIN (EUROFUNG)-RELATED"/>
    <property type="match status" value="1"/>
</dbReference>
<feature type="region of interest" description="Disordered" evidence="7">
    <location>
        <begin position="175"/>
        <end position="197"/>
    </location>
</feature>
<proteinExistence type="predicted"/>
<dbReference type="AlphaFoldDB" id="A0A9W9SPJ0"/>
<sequence>MALYYMSRDIQSARASETAHGCTDVLRRHERTCKSRGQHPETSIETVPDQRDVKRKRLSQSSGSTSCALGQAEPPVEDLPSERHVEDYSYALFDDMLGLPDGASVNMPSPLDFSALDFLLFPRISSDTFAAEKLEYMAYFTSARGMSTFTDRPSFLRRQKMAAEAYDKKLLHEENSQPTQSLLGKDDSGALTETDSDRLASKSREIVDSIRSISSSKRKEDSITVEWSPIALERCLKFFSPPNIRRFLAYFWSLWYPHCPIVHKPLFDASSASPSLLCVMLIIGACLSPRERDMEDAREWMDTAEELVFSHECFRGEAIAGQVTKLCMKEKVQCLQASYMVCSLQKREGSAEAQARSRRHRHASMVALTRSIGPKTASHRHLSYEEMSDGWWRDFVEKEELIRTMTFIFLMDAALTILHNSPPRMVVSELKMDVACPESCFQAESAQECNKNLRTWAVTRFWKKRISVVSVVRRVCQSIIDDDLVQEYSFIGTFNLFTMVQAIHSLMFHLHNSLVFESTLAPVQTGLENWRRIWCERVPEDLGLPDTPENLWKQVGFLRQASEFWQLARIMADEIMSTTNGCEDENDEEEERSKALSRYDHTDMGDVNGLIMQYRRLNLGVS</sequence>
<dbReference type="GO" id="GO:0000785">
    <property type="term" value="C:chromatin"/>
    <property type="evidence" value="ECO:0007669"/>
    <property type="project" value="TreeGrafter"/>
</dbReference>
<evidence type="ECO:0000313" key="10">
    <source>
        <dbReference type="Proteomes" id="UP001147782"/>
    </source>
</evidence>
<dbReference type="GO" id="GO:0008270">
    <property type="term" value="F:zinc ion binding"/>
    <property type="evidence" value="ECO:0007669"/>
    <property type="project" value="UniProtKB-KW"/>
</dbReference>
<dbReference type="GO" id="GO:0006351">
    <property type="term" value="P:DNA-templated transcription"/>
    <property type="evidence" value="ECO:0007669"/>
    <property type="project" value="InterPro"/>
</dbReference>
<dbReference type="Pfam" id="PF04082">
    <property type="entry name" value="Fungal_trans"/>
    <property type="match status" value="1"/>
</dbReference>
<feature type="compositionally biased region" description="Polar residues" evidence="7">
    <location>
        <begin position="59"/>
        <end position="68"/>
    </location>
</feature>
<organism evidence="9 10">
    <name type="scientific">Penicillium cataractarum</name>
    <dbReference type="NCBI Taxonomy" id="2100454"/>
    <lineage>
        <taxon>Eukaryota</taxon>
        <taxon>Fungi</taxon>
        <taxon>Dikarya</taxon>
        <taxon>Ascomycota</taxon>
        <taxon>Pezizomycotina</taxon>
        <taxon>Eurotiomycetes</taxon>
        <taxon>Eurotiomycetidae</taxon>
        <taxon>Eurotiales</taxon>
        <taxon>Aspergillaceae</taxon>
        <taxon>Penicillium</taxon>
    </lineage>
</organism>
<dbReference type="Proteomes" id="UP001147782">
    <property type="component" value="Unassembled WGS sequence"/>
</dbReference>
<dbReference type="CDD" id="cd12148">
    <property type="entry name" value="fungal_TF_MHR"/>
    <property type="match status" value="1"/>
</dbReference>
<accession>A0A9W9SPJ0</accession>
<reference evidence="9" key="2">
    <citation type="journal article" date="2023" name="IMA Fungus">
        <title>Comparative genomic study of the Penicillium genus elucidates a diverse pangenome and 15 lateral gene transfer events.</title>
        <authorList>
            <person name="Petersen C."/>
            <person name="Sorensen T."/>
            <person name="Nielsen M.R."/>
            <person name="Sondergaard T.E."/>
            <person name="Sorensen J.L."/>
            <person name="Fitzpatrick D.A."/>
            <person name="Frisvad J.C."/>
            <person name="Nielsen K.L."/>
        </authorList>
    </citation>
    <scope>NUCLEOTIDE SEQUENCE</scope>
    <source>
        <strain evidence="9">IBT 29864</strain>
    </source>
</reference>
<evidence type="ECO:0000256" key="6">
    <source>
        <dbReference type="ARBA" id="ARBA00023242"/>
    </source>
</evidence>
<gene>
    <name evidence="9" type="ORF">N7496_004223</name>
</gene>
<dbReference type="GeneID" id="81436331"/>
<evidence type="ECO:0000313" key="9">
    <source>
        <dbReference type="EMBL" id="KAJ5381795.1"/>
    </source>
</evidence>
<evidence type="ECO:0000256" key="2">
    <source>
        <dbReference type="ARBA" id="ARBA00022723"/>
    </source>
</evidence>
<evidence type="ECO:0000256" key="5">
    <source>
        <dbReference type="ARBA" id="ARBA00022833"/>
    </source>
</evidence>
<dbReference type="PANTHER" id="PTHR40626">
    <property type="entry name" value="MIP31509P"/>
    <property type="match status" value="1"/>
</dbReference>
<dbReference type="EMBL" id="JAPZBS010000002">
    <property type="protein sequence ID" value="KAJ5381795.1"/>
    <property type="molecule type" value="Genomic_DNA"/>
</dbReference>